<sequence length="99" mass="11066">MATVLVRMSAGSLHLLLVILSVLLAASIVIIAYFIFQRITSKPKEVFVPQYVFCAPNDMSTDDAIECARNSLPRFIQVKENDVNHQHNDVKGPVRHVFG</sequence>
<dbReference type="Proteomes" id="UP000218231">
    <property type="component" value="Unassembled WGS sequence"/>
</dbReference>
<organism evidence="2 3">
    <name type="scientific">Diploscapter pachys</name>
    <dbReference type="NCBI Taxonomy" id="2018661"/>
    <lineage>
        <taxon>Eukaryota</taxon>
        <taxon>Metazoa</taxon>
        <taxon>Ecdysozoa</taxon>
        <taxon>Nematoda</taxon>
        <taxon>Chromadorea</taxon>
        <taxon>Rhabditida</taxon>
        <taxon>Rhabditina</taxon>
        <taxon>Rhabditomorpha</taxon>
        <taxon>Rhabditoidea</taxon>
        <taxon>Rhabditidae</taxon>
        <taxon>Diploscapter</taxon>
    </lineage>
</organism>
<dbReference type="AlphaFoldDB" id="A0A2A2KZT9"/>
<dbReference type="EMBL" id="LIAE01007420">
    <property type="protein sequence ID" value="PAV79387.1"/>
    <property type="molecule type" value="Genomic_DNA"/>
</dbReference>
<feature type="transmembrane region" description="Helical" evidence="1">
    <location>
        <begin position="12"/>
        <end position="36"/>
    </location>
</feature>
<accession>A0A2A2KZT9</accession>
<protein>
    <submittedName>
        <fullName evidence="2">Uncharacterized protein</fullName>
    </submittedName>
</protein>
<gene>
    <name evidence="2" type="ORF">WR25_20623</name>
</gene>
<name>A0A2A2KZT9_9BILA</name>
<reference evidence="2 3" key="1">
    <citation type="journal article" date="2017" name="Curr. Biol.">
        <title>Genome architecture and evolution of a unichromosomal asexual nematode.</title>
        <authorList>
            <person name="Fradin H."/>
            <person name="Zegar C."/>
            <person name="Gutwein M."/>
            <person name="Lucas J."/>
            <person name="Kovtun M."/>
            <person name="Corcoran D."/>
            <person name="Baugh L.R."/>
            <person name="Kiontke K."/>
            <person name="Gunsalus K."/>
            <person name="Fitch D.H."/>
            <person name="Piano F."/>
        </authorList>
    </citation>
    <scope>NUCLEOTIDE SEQUENCE [LARGE SCALE GENOMIC DNA]</scope>
    <source>
        <strain evidence="2">PF1309</strain>
    </source>
</reference>
<keyword evidence="1" id="KW-1133">Transmembrane helix</keyword>
<evidence type="ECO:0000256" key="1">
    <source>
        <dbReference type="SAM" id="Phobius"/>
    </source>
</evidence>
<evidence type="ECO:0000313" key="3">
    <source>
        <dbReference type="Proteomes" id="UP000218231"/>
    </source>
</evidence>
<keyword evidence="3" id="KW-1185">Reference proteome</keyword>
<keyword evidence="1" id="KW-0812">Transmembrane</keyword>
<evidence type="ECO:0000313" key="2">
    <source>
        <dbReference type="EMBL" id="PAV79387.1"/>
    </source>
</evidence>
<comment type="caution">
    <text evidence="2">The sequence shown here is derived from an EMBL/GenBank/DDBJ whole genome shotgun (WGS) entry which is preliminary data.</text>
</comment>
<keyword evidence="1" id="KW-0472">Membrane</keyword>
<proteinExistence type="predicted"/>